<gene>
    <name evidence="1" type="ORF">DSM107014_06905</name>
</gene>
<evidence type="ECO:0000313" key="2">
    <source>
        <dbReference type="Proteomes" id="UP000767446"/>
    </source>
</evidence>
<sequence length="54" mass="6140">MASITKEAKRIVEELTEIANIIADRLLNPEEEVVHYSHSRPRLNHQPSKAAEGF</sequence>
<name>A0A941GT31_9CHRO</name>
<protein>
    <submittedName>
        <fullName evidence="1">Uncharacterized protein</fullName>
    </submittedName>
</protein>
<evidence type="ECO:0000313" key="1">
    <source>
        <dbReference type="EMBL" id="MBR8827627.1"/>
    </source>
</evidence>
<accession>A0A941GT31</accession>
<dbReference type="Proteomes" id="UP000767446">
    <property type="component" value="Unassembled WGS sequence"/>
</dbReference>
<dbReference type="AlphaFoldDB" id="A0A941GT31"/>
<organism evidence="1 2">
    <name type="scientific">Gomphosphaeria aponina SAG 52.96 = DSM 107014</name>
    <dbReference type="NCBI Taxonomy" id="1521640"/>
    <lineage>
        <taxon>Bacteria</taxon>
        <taxon>Bacillati</taxon>
        <taxon>Cyanobacteriota</taxon>
        <taxon>Cyanophyceae</taxon>
        <taxon>Oscillatoriophycideae</taxon>
        <taxon>Chroococcales</taxon>
        <taxon>Gomphosphaeriaceae</taxon>
        <taxon>Gomphosphaeria</taxon>
    </lineage>
</organism>
<comment type="caution">
    <text evidence="1">The sequence shown here is derived from an EMBL/GenBank/DDBJ whole genome shotgun (WGS) entry which is preliminary data.</text>
</comment>
<dbReference type="EMBL" id="JADQBC010000037">
    <property type="protein sequence ID" value="MBR8827627.1"/>
    <property type="molecule type" value="Genomic_DNA"/>
</dbReference>
<reference evidence="1" key="1">
    <citation type="submission" date="2021-02" db="EMBL/GenBank/DDBJ databases">
        <title>Metagenome analyses of Stigonema ocellatum DSM 106950, Chlorogloea purpurea SAG 13.99 and Gomphosphaeria aponina DSM 107014.</title>
        <authorList>
            <person name="Marter P."/>
            <person name="Huang S."/>
        </authorList>
    </citation>
    <scope>NUCLEOTIDE SEQUENCE</scope>
    <source>
        <strain evidence="1">JP213</strain>
    </source>
</reference>
<proteinExistence type="predicted"/>